<dbReference type="Gene3D" id="2.70.98.10">
    <property type="match status" value="1"/>
</dbReference>
<dbReference type="GO" id="GO:0030246">
    <property type="term" value="F:carbohydrate binding"/>
    <property type="evidence" value="ECO:0007669"/>
    <property type="project" value="InterPro"/>
</dbReference>
<proteinExistence type="predicted"/>
<dbReference type="CDD" id="cd09024">
    <property type="entry name" value="Aldose_epim_lacX"/>
    <property type="match status" value="1"/>
</dbReference>
<dbReference type="AlphaFoldDB" id="A0A099I538"/>
<dbReference type="Pfam" id="PF01263">
    <property type="entry name" value="Aldose_epim"/>
    <property type="match status" value="1"/>
</dbReference>
<evidence type="ECO:0000313" key="1">
    <source>
        <dbReference type="EMBL" id="KGJ53074.1"/>
    </source>
</evidence>
<dbReference type="RefSeq" id="WP_044905533.1">
    <property type="nucleotide sequence ID" value="NZ_JQIF01000048.1"/>
</dbReference>
<reference evidence="1 2" key="1">
    <citation type="submission" date="2014-08" db="EMBL/GenBank/DDBJ databases">
        <title>Clostridium innocuum, an unnegligible vancomycin-resistant pathogen causing extra-intestinal infections.</title>
        <authorList>
            <person name="Feng Y."/>
            <person name="Chiu C.-H."/>
        </authorList>
    </citation>
    <scope>NUCLEOTIDE SEQUENCE [LARGE SCALE GENOMIC DNA]</scope>
    <source>
        <strain evidence="1 2">AN88</strain>
    </source>
</reference>
<evidence type="ECO:0000313" key="2">
    <source>
        <dbReference type="Proteomes" id="UP000030008"/>
    </source>
</evidence>
<dbReference type="InterPro" id="IPR008183">
    <property type="entry name" value="Aldose_1/G6P_1-epimerase"/>
</dbReference>
<organism evidence="1 2">
    <name type="scientific">Clostridium innocuum</name>
    <dbReference type="NCBI Taxonomy" id="1522"/>
    <lineage>
        <taxon>Bacteria</taxon>
        <taxon>Bacillati</taxon>
        <taxon>Bacillota</taxon>
        <taxon>Clostridia</taxon>
        <taxon>Eubacteriales</taxon>
        <taxon>Clostridiaceae</taxon>
        <taxon>Clostridium</taxon>
    </lineage>
</organism>
<dbReference type="GO" id="GO:0016853">
    <property type="term" value="F:isomerase activity"/>
    <property type="evidence" value="ECO:0007669"/>
    <property type="project" value="InterPro"/>
</dbReference>
<sequence length="287" mass="32875">MKLTNNRYEVTFTAKGGEIESFTDLETGIQYMWQGHPDYWTGKNPGLFPLVGNTLDGTYEMDGKTYAMKNHGLVRYATLDCVCDDGKEVIMAFDSSAETKAQYPFDFHYEVGYALQDDTLTVTYRITNTRERDMPFTFGLHPGFNCPLCEGEAFEDYTMRFSNPEKLKQLVFDPEKKKPYTLEDVELQTIPCSYEEIEKYATLIYQGMKSSYLTLSGPNNHGVRISISGYPYLAIWTAKKNAPFICLEPWYGHADFSRVEEDFSHREGMMTLSAGKTFTTAYTIQVF</sequence>
<dbReference type="InterPro" id="IPR011013">
    <property type="entry name" value="Gal_mutarotase_sf_dom"/>
</dbReference>
<dbReference type="Proteomes" id="UP000030008">
    <property type="component" value="Unassembled WGS sequence"/>
</dbReference>
<dbReference type="InterPro" id="IPR014718">
    <property type="entry name" value="GH-type_carb-bd"/>
</dbReference>
<dbReference type="InterPro" id="IPR037481">
    <property type="entry name" value="LacX"/>
</dbReference>
<comment type="caution">
    <text evidence="1">The sequence shown here is derived from an EMBL/GenBank/DDBJ whole genome shotgun (WGS) entry which is preliminary data.</text>
</comment>
<accession>A0A099I538</accession>
<dbReference type="GO" id="GO:0005975">
    <property type="term" value="P:carbohydrate metabolic process"/>
    <property type="evidence" value="ECO:0007669"/>
    <property type="project" value="InterPro"/>
</dbReference>
<name>A0A099I538_CLOIN</name>
<dbReference type="EMBL" id="JQIF01000048">
    <property type="protein sequence ID" value="KGJ53074.1"/>
    <property type="molecule type" value="Genomic_DNA"/>
</dbReference>
<gene>
    <name evidence="1" type="ORF">CIAN88_11415</name>
</gene>
<protein>
    <submittedName>
        <fullName evidence="1">LacX protein</fullName>
    </submittedName>
</protein>
<dbReference type="SUPFAM" id="SSF74650">
    <property type="entry name" value="Galactose mutarotase-like"/>
    <property type="match status" value="1"/>
</dbReference>